<keyword evidence="3" id="KW-1003">Cell membrane</keyword>
<evidence type="ECO:0000256" key="4">
    <source>
        <dbReference type="ARBA" id="ARBA00022692"/>
    </source>
</evidence>
<reference evidence="12" key="2">
    <citation type="submission" date="2020-09" db="EMBL/GenBank/DDBJ databases">
        <authorList>
            <person name="Sun Q."/>
            <person name="Zhou Y."/>
        </authorList>
    </citation>
    <scope>NUCLEOTIDE SEQUENCE</scope>
    <source>
        <strain evidence="12">CGMCC 1.15425</strain>
    </source>
</reference>
<feature type="transmembrane region" description="Helical" evidence="10">
    <location>
        <begin position="69"/>
        <end position="89"/>
    </location>
</feature>
<dbReference type="SUPFAM" id="SSF48317">
    <property type="entry name" value="Acid phosphatase/Vanadium-dependent haloperoxidase"/>
    <property type="match status" value="1"/>
</dbReference>
<dbReference type="RefSeq" id="WP_068812218.1">
    <property type="nucleotide sequence ID" value="NZ_BMIY01000004.1"/>
</dbReference>
<evidence type="ECO:0000256" key="9">
    <source>
        <dbReference type="ARBA" id="ARBA00047594"/>
    </source>
</evidence>
<dbReference type="PANTHER" id="PTHR14969:SF62">
    <property type="entry name" value="DECAPRENYLPHOSPHORYL-5-PHOSPHORIBOSE PHOSPHATASE RV3807C-RELATED"/>
    <property type="match status" value="1"/>
</dbReference>
<keyword evidence="4 10" id="KW-0812">Transmembrane</keyword>
<keyword evidence="6 10" id="KW-1133">Transmembrane helix</keyword>
<dbReference type="PANTHER" id="PTHR14969">
    <property type="entry name" value="SPHINGOSINE-1-PHOSPHATE PHOSPHOHYDROLASE"/>
    <property type="match status" value="1"/>
</dbReference>
<proteinExistence type="predicted"/>
<evidence type="ECO:0000313" key="13">
    <source>
        <dbReference type="Proteomes" id="UP000627715"/>
    </source>
</evidence>
<dbReference type="GO" id="GO:0050380">
    <property type="term" value="F:undecaprenyl-diphosphatase activity"/>
    <property type="evidence" value="ECO:0007669"/>
    <property type="project" value="UniProtKB-EC"/>
</dbReference>
<dbReference type="EMBL" id="BMIY01000004">
    <property type="protein sequence ID" value="GGG54435.1"/>
    <property type="molecule type" value="Genomic_DNA"/>
</dbReference>
<keyword evidence="7 10" id="KW-0472">Membrane</keyword>
<dbReference type="SMART" id="SM00014">
    <property type="entry name" value="acidPPc"/>
    <property type="match status" value="1"/>
</dbReference>
<sequence>MIKLVLRQSFNPTLQKLAALDARLFLGINQAHQRFNLRSAVRLVSASGDGYLYALLAFILILVDRQAGSTLLLVGCAAFLIELPLYWVLKNTCKRRRPFHVVAAMAPFLKPSDEFSFPSGHTTAAFLFATAASHCFPALTLVLFSWAALIGLSRVMLRVHFVSDVLAGMLLGTLIANLSLLWLGQGL</sequence>
<dbReference type="Proteomes" id="UP000627715">
    <property type="component" value="Unassembled WGS sequence"/>
</dbReference>
<name>A0A917LSL2_9GAMM</name>
<evidence type="ECO:0000256" key="10">
    <source>
        <dbReference type="SAM" id="Phobius"/>
    </source>
</evidence>
<evidence type="ECO:0000259" key="11">
    <source>
        <dbReference type="SMART" id="SM00014"/>
    </source>
</evidence>
<feature type="transmembrane region" description="Helical" evidence="10">
    <location>
        <begin position="161"/>
        <end position="183"/>
    </location>
</feature>
<keyword evidence="13" id="KW-1185">Reference proteome</keyword>
<comment type="catalytic activity">
    <reaction evidence="9">
        <text>di-trans,octa-cis-undecaprenyl diphosphate + H2O = di-trans,octa-cis-undecaprenyl phosphate + phosphate + H(+)</text>
        <dbReference type="Rhea" id="RHEA:28094"/>
        <dbReference type="ChEBI" id="CHEBI:15377"/>
        <dbReference type="ChEBI" id="CHEBI:15378"/>
        <dbReference type="ChEBI" id="CHEBI:43474"/>
        <dbReference type="ChEBI" id="CHEBI:58405"/>
        <dbReference type="ChEBI" id="CHEBI:60392"/>
        <dbReference type="EC" id="3.6.1.27"/>
    </reaction>
</comment>
<gene>
    <name evidence="12" type="ORF">GCM10011403_09520</name>
</gene>
<evidence type="ECO:0000256" key="7">
    <source>
        <dbReference type="ARBA" id="ARBA00023136"/>
    </source>
</evidence>
<dbReference type="AlphaFoldDB" id="A0A917LSL2"/>
<dbReference type="GO" id="GO:0005886">
    <property type="term" value="C:plasma membrane"/>
    <property type="evidence" value="ECO:0007669"/>
    <property type="project" value="UniProtKB-SubCell"/>
</dbReference>
<dbReference type="Pfam" id="PF01569">
    <property type="entry name" value="PAP2"/>
    <property type="match status" value="1"/>
</dbReference>
<comment type="caution">
    <text evidence="12">The sequence shown here is derived from an EMBL/GenBank/DDBJ whole genome shotgun (WGS) entry which is preliminary data.</text>
</comment>
<evidence type="ECO:0000256" key="3">
    <source>
        <dbReference type="ARBA" id="ARBA00022475"/>
    </source>
</evidence>
<evidence type="ECO:0000256" key="6">
    <source>
        <dbReference type="ARBA" id="ARBA00022989"/>
    </source>
</evidence>
<dbReference type="Gene3D" id="1.20.144.10">
    <property type="entry name" value="Phosphatidic acid phosphatase type 2/haloperoxidase"/>
    <property type="match status" value="1"/>
</dbReference>
<dbReference type="CDD" id="cd01610">
    <property type="entry name" value="PAP2_like"/>
    <property type="match status" value="1"/>
</dbReference>
<feature type="transmembrane region" description="Helical" evidence="10">
    <location>
        <begin position="43"/>
        <end position="63"/>
    </location>
</feature>
<evidence type="ECO:0000256" key="2">
    <source>
        <dbReference type="ARBA" id="ARBA00012374"/>
    </source>
</evidence>
<feature type="domain" description="Phosphatidic acid phosphatase type 2/haloperoxidase" evidence="11">
    <location>
        <begin position="74"/>
        <end position="180"/>
    </location>
</feature>
<dbReference type="InterPro" id="IPR036938">
    <property type="entry name" value="PAP2/HPO_sf"/>
</dbReference>
<evidence type="ECO:0000256" key="5">
    <source>
        <dbReference type="ARBA" id="ARBA00022801"/>
    </source>
</evidence>
<evidence type="ECO:0000256" key="8">
    <source>
        <dbReference type="ARBA" id="ARBA00032707"/>
    </source>
</evidence>
<protein>
    <recommendedName>
        <fullName evidence="2">undecaprenyl-diphosphate phosphatase</fullName>
        <ecNumber evidence="2">3.6.1.27</ecNumber>
    </recommendedName>
    <alternativeName>
        <fullName evidence="8">Undecaprenyl pyrophosphate phosphatase</fullName>
    </alternativeName>
</protein>
<organism evidence="12 13">
    <name type="scientific">Pseudohongiella nitratireducens</name>
    <dbReference type="NCBI Taxonomy" id="1768907"/>
    <lineage>
        <taxon>Bacteria</taxon>
        <taxon>Pseudomonadati</taxon>
        <taxon>Pseudomonadota</taxon>
        <taxon>Gammaproteobacteria</taxon>
        <taxon>Pseudomonadales</taxon>
        <taxon>Pseudohongiellaceae</taxon>
        <taxon>Pseudohongiella</taxon>
    </lineage>
</organism>
<comment type="subcellular location">
    <subcellularLocation>
        <location evidence="1">Cell membrane</location>
        <topology evidence="1">Multi-pass membrane protein</topology>
    </subcellularLocation>
</comment>
<evidence type="ECO:0000256" key="1">
    <source>
        <dbReference type="ARBA" id="ARBA00004651"/>
    </source>
</evidence>
<dbReference type="InterPro" id="IPR000326">
    <property type="entry name" value="PAP2/HPO"/>
</dbReference>
<evidence type="ECO:0000313" key="12">
    <source>
        <dbReference type="EMBL" id="GGG54435.1"/>
    </source>
</evidence>
<keyword evidence="5" id="KW-0378">Hydrolase</keyword>
<accession>A0A917LSL2</accession>
<dbReference type="EC" id="3.6.1.27" evidence="2"/>
<feature type="transmembrane region" description="Helical" evidence="10">
    <location>
        <begin position="125"/>
        <end position="149"/>
    </location>
</feature>
<reference evidence="12" key="1">
    <citation type="journal article" date="2014" name="Int. J. Syst. Evol. Microbiol.">
        <title>Complete genome sequence of Corynebacterium casei LMG S-19264T (=DSM 44701T), isolated from a smear-ripened cheese.</title>
        <authorList>
            <consortium name="US DOE Joint Genome Institute (JGI-PGF)"/>
            <person name="Walter F."/>
            <person name="Albersmeier A."/>
            <person name="Kalinowski J."/>
            <person name="Ruckert C."/>
        </authorList>
    </citation>
    <scope>NUCLEOTIDE SEQUENCE</scope>
    <source>
        <strain evidence="12">CGMCC 1.15425</strain>
    </source>
</reference>
<dbReference type="OrthoDB" id="9780507at2"/>